<dbReference type="PROSITE" id="PS50112">
    <property type="entry name" value="PAS"/>
    <property type="match status" value="1"/>
</dbReference>
<dbReference type="Gene3D" id="3.60.40.10">
    <property type="entry name" value="PPM-type phosphatase domain"/>
    <property type="match status" value="1"/>
</dbReference>
<evidence type="ECO:0000259" key="2">
    <source>
        <dbReference type="PROSITE" id="PS50112"/>
    </source>
</evidence>
<proteinExistence type="predicted"/>
<dbReference type="Pfam" id="PF07228">
    <property type="entry name" value="SpoIIE"/>
    <property type="match status" value="1"/>
</dbReference>
<feature type="domain" description="PAS" evidence="2">
    <location>
        <begin position="1"/>
        <end position="46"/>
    </location>
</feature>
<organism evidence="3 4">
    <name type="scientific">Parvicella tangerina</name>
    <dbReference type="NCBI Taxonomy" id="2829795"/>
    <lineage>
        <taxon>Bacteria</taxon>
        <taxon>Pseudomonadati</taxon>
        <taxon>Bacteroidota</taxon>
        <taxon>Flavobacteriia</taxon>
        <taxon>Flavobacteriales</taxon>
        <taxon>Parvicellaceae</taxon>
        <taxon>Parvicella</taxon>
    </lineage>
</organism>
<dbReference type="SMART" id="SM00331">
    <property type="entry name" value="PP2C_SIG"/>
    <property type="match status" value="1"/>
</dbReference>
<dbReference type="SMART" id="SM00091">
    <property type="entry name" value="PAS"/>
    <property type="match status" value="1"/>
</dbReference>
<dbReference type="Gene3D" id="3.30.450.20">
    <property type="entry name" value="PAS domain"/>
    <property type="match status" value="1"/>
</dbReference>
<dbReference type="NCBIfam" id="TIGR00229">
    <property type="entry name" value="sensory_box"/>
    <property type="match status" value="1"/>
</dbReference>
<dbReference type="PANTHER" id="PTHR43156:SF9">
    <property type="entry name" value="HAMP DOMAIN-CONTAINING PROTEIN"/>
    <property type="match status" value="1"/>
</dbReference>
<dbReference type="InterPro" id="IPR035965">
    <property type="entry name" value="PAS-like_dom_sf"/>
</dbReference>
<gene>
    <name evidence="3" type="ORF">CRYO30217_03251</name>
</gene>
<evidence type="ECO:0000313" key="3">
    <source>
        <dbReference type="EMBL" id="CAG5086711.1"/>
    </source>
</evidence>
<dbReference type="Proteomes" id="UP000683507">
    <property type="component" value="Chromosome"/>
</dbReference>
<dbReference type="Pfam" id="PF08448">
    <property type="entry name" value="PAS_4"/>
    <property type="match status" value="1"/>
</dbReference>
<evidence type="ECO:0000256" key="1">
    <source>
        <dbReference type="ARBA" id="ARBA00022801"/>
    </source>
</evidence>
<dbReference type="GO" id="GO:0016791">
    <property type="term" value="F:phosphatase activity"/>
    <property type="evidence" value="ECO:0007669"/>
    <property type="project" value="TreeGrafter"/>
</dbReference>
<dbReference type="InterPro" id="IPR013656">
    <property type="entry name" value="PAS_4"/>
</dbReference>
<name>A0A916NJF5_9FLAO</name>
<dbReference type="InterPro" id="IPR001932">
    <property type="entry name" value="PPM-type_phosphatase-like_dom"/>
</dbReference>
<evidence type="ECO:0000313" key="4">
    <source>
        <dbReference type="Proteomes" id="UP000683507"/>
    </source>
</evidence>
<keyword evidence="1" id="KW-0378">Hydrolase</keyword>
<dbReference type="CDD" id="cd00130">
    <property type="entry name" value="PAS"/>
    <property type="match status" value="1"/>
</dbReference>
<dbReference type="KEGG" id="ptan:CRYO30217_03251"/>
<dbReference type="InterPro" id="IPR052016">
    <property type="entry name" value="Bact_Sigma-Reg"/>
</dbReference>
<protein>
    <recommendedName>
        <fullName evidence="2">PAS domain-containing protein</fullName>
    </recommendedName>
</protein>
<dbReference type="EMBL" id="OU015584">
    <property type="protein sequence ID" value="CAG5086711.1"/>
    <property type="molecule type" value="Genomic_DNA"/>
</dbReference>
<sequence length="382" mass="43150">MNNIKAILNQINNIILLLDTTGKVQYVSPSVKNILGYAPEDLVGEQWWNKTNSGTDIVALKDRVLDQLERSVRMGGVQTERPVTTSFGSTKWFLWNTSIAADGMIVSIGTDITEKKKQEIELAKKNNLLSEKNDEIQDSLDYAKRLQEVILPEASVFQNAFSDAFLFFSPKDKVSGDFYWFHENDDSVFVAAVDCTGHGIPGALLSVVGNSLLREIVIKKQVESTGEILKELDLGLTEAMSKNNELKARDGMDIALVKYTKSIKTLHFSGAYRPCILIKDEIEELPGSKYPIGFYLTDEKIFEETSVELKEGDRFYLFSDGITDQFGGPMDKKFKKAQLKDLLMKTTQMSMNEQKEYIQYVFRNWQQGTEQTDDVLLIGVEV</sequence>
<dbReference type="InterPro" id="IPR000014">
    <property type="entry name" value="PAS"/>
</dbReference>
<dbReference type="AlphaFoldDB" id="A0A916NJF5"/>
<reference evidence="3" key="1">
    <citation type="submission" date="2021-04" db="EMBL/GenBank/DDBJ databases">
        <authorList>
            <person name="Rodrigo-Torres L."/>
            <person name="Arahal R. D."/>
            <person name="Lucena T."/>
        </authorList>
    </citation>
    <scope>NUCLEOTIDE SEQUENCE</scope>
    <source>
        <strain evidence="3">AS29M-1</strain>
    </source>
</reference>
<dbReference type="PANTHER" id="PTHR43156">
    <property type="entry name" value="STAGE II SPORULATION PROTEIN E-RELATED"/>
    <property type="match status" value="1"/>
</dbReference>
<keyword evidence="4" id="KW-1185">Reference proteome</keyword>
<accession>A0A916NJF5</accession>
<dbReference type="RefSeq" id="WP_258543438.1">
    <property type="nucleotide sequence ID" value="NZ_OU015584.1"/>
</dbReference>
<dbReference type="SUPFAM" id="SSF55785">
    <property type="entry name" value="PYP-like sensor domain (PAS domain)"/>
    <property type="match status" value="1"/>
</dbReference>
<dbReference type="InterPro" id="IPR036457">
    <property type="entry name" value="PPM-type-like_dom_sf"/>
</dbReference>